<name>A0A074XH91_AURPU</name>
<dbReference type="AlphaFoldDB" id="A0A074XH91"/>
<accession>A0A074XH91</accession>
<sequence length="78" mass="8770">MLGQLRGIWTTLTCLSIYSFMFPFRSATRSLMITMLASYHPSILTVLCEACCNQFSHGSRPRGFPTQAVHMTPQRASI</sequence>
<dbReference type="EMBL" id="KL584985">
    <property type="protein sequence ID" value="KEQ83059.1"/>
    <property type="molecule type" value="Genomic_DNA"/>
</dbReference>
<keyword evidence="1" id="KW-0472">Membrane</keyword>
<protein>
    <submittedName>
        <fullName evidence="2">Uncharacterized protein</fullName>
    </submittedName>
</protein>
<evidence type="ECO:0000256" key="1">
    <source>
        <dbReference type="SAM" id="Phobius"/>
    </source>
</evidence>
<dbReference type="HOGENOM" id="CLU_2621621_0_0_1"/>
<feature type="transmembrane region" description="Helical" evidence="1">
    <location>
        <begin position="6"/>
        <end position="24"/>
    </location>
</feature>
<reference evidence="2 3" key="1">
    <citation type="journal article" date="2014" name="BMC Genomics">
        <title>Genome sequencing of four Aureobasidium pullulans varieties: biotechnological potential, stress tolerance, and description of new species.</title>
        <authorList>
            <person name="Gostin Ar C."/>
            <person name="Ohm R.A."/>
            <person name="Kogej T."/>
            <person name="Sonjak S."/>
            <person name="Turk M."/>
            <person name="Zajc J."/>
            <person name="Zalar P."/>
            <person name="Grube M."/>
            <person name="Sun H."/>
            <person name="Han J."/>
            <person name="Sharma A."/>
            <person name="Chiniquy J."/>
            <person name="Ngan C.Y."/>
            <person name="Lipzen A."/>
            <person name="Barry K."/>
            <person name="Grigoriev I.V."/>
            <person name="Gunde-Cimerman N."/>
        </authorList>
    </citation>
    <scope>NUCLEOTIDE SEQUENCE [LARGE SCALE GENOMIC DNA]</scope>
    <source>
        <strain evidence="2 3">EXF-150</strain>
    </source>
</reference>
<dbReference type="GeneID" id="40752181"/>
<gene>
    <name evidence="2" type="ORF">M438DRAFT_40697</name>
</gene>
<keyword evidence="1" id="KW-0812">Transmembrane</keyword>
<evidence type="ECO:0000313" key="2">
    <source>
        <dbReference type="EMBL" id="KEQ83059.1"/>
    </source>
</evidence>
<organism evidence="2 3">
    <name type="scientific">Aureobasidium pullulans EXF-150</name>
    <dbReference type="NCBI Taxonomy" id="1043002"/>
    <lineage>
        <taxon>Eukaryota</taxon>
        <taxon>Fungi</taxon>
        <taxon>Dikarya</taxon>
        <taxon>Ascomycota</taxon>
        <taxon>Pezizomycotina</taxon>
        <taxon>Dothideomycetes</taxon>
        <taxon>Dothideomycetidae</taxon>
        <taxon>Dothideales</taxon>
        <taxon>Saccotheciaceae</taxon>
        <taxon>Aureobasidium</taxon>
    </lineage>
</organism>
<dbReference type="Proteomes" id="UP000030706">
    <property type="component" value="Unassembled WGS sequence"/>
</dbReference>
<proteinExistence type="predicted"/>
<evidence type="ECO:0000313" key="3">
    <source>
        <dbReference type="Proteomes" id="UP000030706"/>
    </source>
</evidence>
<keyword evidence="3" id="KW-1185">Reference proteome</keyword>
<dbReference type="RefSeq" id="XP_029759246.1">
    <property type="nucleotide sequence ID" value="XM_029909875.1"/>
</dbReference>
<keyword evidence="1" id="KW-1133">Transmembrane helix</keyword>